<keyword evidence="9" id="KW-0378">Hydrolase</keyword>
<dbReference type="GO" id="GO:0008233">
    <property type="term" value="F:peptidase activity"/>
    <property type="evidence" value="ECO:0007669"/>
    <property type="project" value="UniProtKB-KW"/>
</dbReference>
<name>A0A2T0FM18_9ASCO</name>
<proteinExistence type="inferred from homology"/>
<protein>
    <submittedName>
        <fullName evidence="9">Mitochondrial inner membrane i-AAA protease complex subunit MGR1</fullName>
    </submittedName>
</protein>
<evidence type="ECO:0000256" key="5">
    <source>
        <dbReference type="ARBA" id="ARBA00022989"/>
    </source>
</evidence>
<sequence length="259" mass="29672">MKEDADPNKWYPNPSVGLNVWGPLVPANDCKPCMAFMVGMQFVTGAAFCFFPGRRPPPGRSKWHNRGISFAGWMAGSYLIFFSLAESLRFILPHDPWVEEAKVARSRTPNSGVLATWFGPPGYKAMPTKEWLRRTEAYIDMVASKRNDVNQAMVLHRYSKTQQIRAHNRKVSTDIYKAILRGEFQSKNAHEDSFQVIVDEGINVDDLEFDMFDHWEPIDKSPVSLVLIPHSARYNEQKSQRMETNVFYSSEPIVIKKVL</sequence>
<evidence type="ECO:0000256" key="8">
    <source>
        <dbReference type="SAM" id="Phobius"/>
    </source>
</evidence>
<evidence type="ECO:0000313" key="10">
    <source>
        <dbReference type="Proteomes" id="UP000238350"/>
    </source>
</evidence>
<dbReference type="AlphaFoldDB" id="A0A2T0FM18"/>
<comment type="caution">
    <text evidence="9">The sequence shown here is derived from an EMBL/GenBank/DDBJ whole genome shotgun (WGS) entry which is preliminary data.</text>
</comment>
<dbReference type="Proteomes" id="UP000238350">
    <property type="component" value="Unassembled WGS sequence"/>
</dbReference>
<reference evidence="9 10" key="1">
    <citation type="submission" date="2017-04" db="EMBL/GenBank/DDBJ databases">
        <title>Genome sequencing of [Candida] sorbophila.</title>
        <authorList>
            <person name="Ahn J.O."/>
        </authorList>
    </citation>
    <scope>NUCLEOTIDE SEQUENCE [LARGE SCALE GENOMIC DNA]</scope>
    <source>
        <strain evidence="9 10">DS02</strain>
    </source>
</reference>
<evidence type="ECO:0000313" key="9">
    <source>
        <dbReference type="EMBL" id="PRT56017.1"/>
    </source>
</evidence>
<dbReference type="RefSeq" id="XP_024665962.1">
    <property type="nucleotide sequence ID" value="XM_024810194.1"/>
</dbReference>
<keyword evidence="10" id="KW-1185">Reference proteome</keyword>
<evidence type="ECO:0000256" key="2">
    <source>
        <dbReference type="ARBA" id="ARBA00009782"/>
    </source>
</evidence>
<dbReference type="OrthoDB" id="4087899at2759"/>
<feature type="transmembrane region" description="Helical" evidence="8">
    <location>
        <begin position="63"/>
        <end position="85"/>
    </location>
</feature>
<evidence type="ECO:0000256" key="7">
    <source>
        <dbReference type="ARBA" id="ARBA00023136"/>
    </source>
</evidence>
<dbReference type="GeneID" id="36517385"/>
<gene>
    <name evidence="9" type="ORF">B9G98_03637</name>
</gene>
<organism evidence="9 10">
    <name type="scientific">Wickerhamiella sorbophila</name>
    <dbReference type="NCBI Taxonomy" id="45607"/>
    <lineage>
        <taxon>Eukaryota</taxon>
        <taxon>Fungi</taxon>
        <taxon>Dikarya</taxon>
        <taxon>Ascomycota</taxon>
        <taxon>Saccharomycotina</taxon>
        <taxon>Dipodascomycetes</taxon>
        <taxon>Dipodascales</taxon>
        <taxon>Trichomonascaceae</taxon>
        <taxon>Wickerhamiella</taxon>
    </lineage>
</organism>
<accession>A0A2T0FM18</accession>
<keyword evidence="4" id="KW-0999">Mitochondrion inner membrane</keyword>
<comment type="similarity">
    <text evidence="2">Belongs to the MGR1 family.</text>
</comment>
<evidence type="ECO:0000256" key="3">
    <source>
        <dbReference type="ARBA" id="ARBA00022692"/>
    </source>
</evidence>
<feature type="transmembrane region" description="Helical" evidence="8">
    <location>
        <begin position="34"/>
        <end position="51"/>
    </location>
</feature>
<keyword evidence="9" id="KW-0645">Protease</keyword>
<evidence type="ECO:0000256" key="4">
    <source>
        <dbReference type="ARBA" id="ARBA00022792"/>
    </source>
</evidence>
<keyword evidence="3 8" id="KW-0812">Transmembrane</keyword>
<keyword evidence="5 8" id="KW-1133">Transmembrane helix</keyword>
<evidence type="ECO:0000256" key="6">
    <source>
        <dbReference type="ARBA" id="ARBA00023128"/>
    </source>
</evidence>
<keyword evidence="7 8" id="KW-0472">Membrane</keyword>
<dbReference type="Pfam" id="PF08602">
    <property type="entry name" value="Mgr1"/>
    <property type="match status" value="1"/>
</dbReference>
<comment type="subcellular location">
    <subcellularLocation>
        <location evidence="1">Mitochondrion inner membrane</location>
        <topology evidence="1">Multi-pass membrane protein</topology>
    </subcellularLocation>
</comment>
<dbReference type="GO" id="GO:0005743">
    <property type="term" value="C:mitochondrial inner membrane"/>
    <property type="evidence" value="ECO:0007669"/>
    <property type="project" value="UniProtKB-SubCell"/>
</dbReference>
<dbReference type="GO" id="GO:0006508">
    <property type="term" value="P:proteolysis"/>
    <property type="evidence" value="ECO:0007669"/>
    <property type="project" value="UniProtKB-KW"/>
</dbReference>
<dbReference type="InterPro" id="IPR013911">
    <property type="entry name" value="i-AAA_Mgr1"/>
</dbReference>
<keyword evidence="6" id="KW-0496">Mitochondrion</keyword>
<evidence type="ECO:0000256" key="1">
    <source>
        <dbReference type="ARBA" id="ARBA00004448"/>
    </source>
</evidence>
<dbReference type="EMBL" id="NDIQ01000022">
    <property type="protein sequence ID" value="PRT56017.1"/>
    <property type="molecule type" value="Genomic_DNA"/>
</dbReference>